<evidence type="ECO:0000313" key="2">
    <source>
        <dbReference type="Proteomes" id="UP000199582"/>
    </source>
</evidence>
<proteinExistence type="predicted"/>
<accession>A0A1H7X0E6</accession>
<keyword evidence="2" id="KW-1185">Reference proteome</keyword>
<dbReference type="EMBL" id="FOAG01000018">
    <property type="protein sequence ID" value="SEM27356.1"/>
    <property type="molecule type" value="Genomic_DNA"/>
</dbReference>
<sequence length="154" mass="16976">MAKIFRSFRNVVFLGWLSFALVSTTIAAGLWAIQMATTVVTMTANAAATAVAHRKQLARAVAKTKAKARLRRAIVDVPFAGAGAIFYFEKQDYREWKEQNPGGTREQYACEVAALTAEVVDEVLQDLPEIMRPAPETVLGYVPECNAEIEPQEN</sequence>
<evidence type="ECO:0000313" key="1">
    <source>
        <dbReference type="EMBL" id="SEM27356.1"/>
    </source>
</evidence>
<dbReference type="Proteomes" id="UP000199582">
    <property type="component" value="Unassembled WGS sequence"/>
</dbReference>
<dbReference type="RefSeq" id="WP_093039180.1">
    <property type="nucleotide sequence ID" value="NZ_FOAG01000018.1"/>
</dbReference>
<dbReference type="AlphaFoldDB" id="A0A1H7X0E6"/>
<protein>
    <submittedName>
        <fullName evidence="1">Uncharacterized protein</fullName>
    </submittedName>
</protein>
<reference evidence="1 2" key="1">
    <citation type="submission" date="2016-10" db="EMBL/GenBank/DDBJ databases">
        <authorList>
            <person name="de Groot N.N."/>
        </authorList>
    </citation>
    <scope>NUCLEOTIDE SEQUENCE [LARGE SCALE GENOMIC DNA]</scope>
    <source>
        <strain evidence="1 2">DSM 100674</strain>
    </source>
</reference>
<organism evidence="1 2">
    <name type="scientific">Roseovarius azorensis</name>
    <dbReference type="NCBI Taxonomy" id="1287727"/>
    <lineage>
        <taxon>Bacteria</taxon>
        <taxon>Pseudomonadati</taxon>
        <taxon>Pseudomonadota</taxon>
        <taxon>Alphaproteobacteria</taxon>
        <taxon>Rhodobacterales</taxon>
        <taxon>Roseobacteraceae</taxon>
        <taxon>Roseovarius</taxon>
    </lineage>
</organism>
<dbReference type="OrthoDB" id="7875945at2"/>
<gene>
    <name evidence="1" type="ORF">SAMN05443999_11810</name>
</gene>
<name>A0A1H7X0E6_9RHOB</name>